<dbReference type="Gene3D" id="3.30.460.20">
    <property type="entry name" value="CorA soluble domain-like"/>
    <property type="match status" value="1"/>
</dbReference>
<dbReference type="PANTHER" id="PTHR46494">
    <property type="entry name" value="CORA FAMILY METAL ION TRANSPORTER (EUROFUNG)"/>
    <property type="match status" value="1"/>
</dbReference>
<dbReference type="CDD" id="cd12822">
    <property type="entry name" value="TmCorA-like"/>
    <property type="match status" value="1"/>
</dbReference>
<dbReference type="EMBL" id="MHIE01000022">
    <property type="protein sequence ID" value="OGY45363.1"/>
    <property type="molecule type" value="Genomic_DNA"/>
</dbReference>
<dbReference type="GO" id="GO:0015087">
    <property type="term" value="F:cobalt ion transmembrane transporter activity"/>
    <property type="evidence" value="ECO:0007669"/>
    <property type="project" value="TreeGrafter"/>
</dbReference>
<dbReference type="PANTHER" id="PTHR46494:SF1">
    <property type="entry name" value="CORA FAMILY METAL ION TRANSPORTER (EUROFUNG)"/>
    <property type="match status" value="1"/>
</dbReference>
<dbReference type="InterPro" id="IPR045861">
    <property type="entry name" value="CorA_cytoplasmic_dom"/>
</dbReference>
<evidence type="ECO:0000256" key="5">
    <source>
        <dbReference type="ARBA" id="ARBA00022692"/>
    </source>
</evidence>
<dbReference type="InterPro" id="IPR002523">
    <property type="entry name" value="MgTranspt_CorA/ZnTranspt_ZntB"/>
</dbReference>
<evidence type="ECO:0000256" key="1">
    <source>
        <dbReference type="ARBA" id="ARBA00004651"/>
    </source>
</evidence>
<proteinExistence type="inferred from homology"/>
<dbReference type="Pfam" id="PF01544">
    <property type="entry name" value="CorA"/>
    <property type="match status" value="1"/>
</dbReference>
<dbReference type="GO" id="GO:0050897">
    <property type="term" value="F:cobalt ion binding"/>
    <property type="evidence" value="ECO:0007669"/>
    <property type="project" value="TreeGrafter"/>
</dbReference>
<keyword evidence="7 8" id="KW-0472">Membrane</keyword>
<dbReference type="GO" id="GO:0005886">
    <property type="term" value="C:plasma membrane"/>
    <property type="evidence" value="ECO:0007669"/>
    <property type="project" value="UniProtKB-SubCell"/>
</dbReference>
<evidence type="ECO:0000256" key="3">
    <source>
        <dbReference type="ARBA" id="ARBA00022448"/>
    </source>
</evidence>
<comment type="subcellular location">
    <subcellularLocation>
        <location evidence="1">Cell membrane</location>
        <topology evidence="1">Multi-pass membrane protein</topology>
    </subcellularLocation>
</comment>
<evidence type="ECO:0000256" key="2">
    <source>
        <dbReference type="ARBA" id="ARBA00009765"/>
    </source>
</evidence>
<dbReference type="Proteomes" id="UP000178240">
    <property type="component" value="Unassembled WGS sequence"/>
</dbReference>
<keyword evidence="5 8" id="KW-0812">Transmembrane</keyword>
<evidence type="ECO:0000256" key="8">
    <source>
        <dbReference type="SAM" id="Phobius"/>
    </source>
</evidence>
<dbReference type="GO" id="GO:0000287">
    <property type="term" value="F:magnesium ion binding"/>
    <property type="evidence" value="ECO:0007669"/>
    <property type="project" value="TreeGrafter"/>
</dbReference>
<reference evidence="9 10" key="1">
    <citation type="journal article" date="2016" name="Nat. Commun.">
        <title>Thousands of microbial genomes shed light on interconnected biogeochemical processes in an aquifer system.</title>
        <authorList>
            <person name="Anantharaman K."/>
            <person name="Brown C.T."/>
            <person name="Hug L.A."/>
            <person name="Sharon I."/>
            <person name="Castelle C.J."/>
            <person name="Probst A.J."/>
            <person name="Thomas B.C."/>
            <person name="Singh A."/>
            <person name="Wilkins M.J."/>
            <person name="Karaoz U."/>
            <person name="Brodie E.L."/>
            <person name="Williams K.H."/>
            <person name="Hubbard S.S."/>
            <person name="Banfield J.F."/>
        </authorList>
    </citation>
    <scope>NUCLEOTIDE SEQUENCE [LARGE SCALE GENOMIC DNA]</scope>
</reference>
<organism evidence="9 10">
    <name type="scientific">Candidatus Buchananbacteria bacterium RIFCSPHIGHO2_01_FULL_44_11</name>
    <dbReference type="NCBI Taxonomy" id="1797535"/>
    <lineage>
        <taxon>Bacteria</taxon>
        <taxon>Candidatus Buchananiibacteriota</taxon>
    </lineage>
</organism>
<feature type="transmembrane region" description="Helical" evidence="8">
    <location>
        <begin position="278"/>
        <end position="298"/>
    </location>
</feature>
<evidence type="ECO:0000256" key="6">
    <source>
        <dbReference type="ARBA" id="ARBA00022989"/>
    </source>
</evidence>
<feature type="transmembrane region" description="Helical" evidence="8">
    <location>
        <begin position="247"/>
        <end position="266"/>
    </location>
</feature>
<keyword evidence="6 8" id="KW-1133">Transmembrane helix</keyword>
<evidence type="ECO:0000313" key="10">
    <source>
        <dbReference type="Proteomes" id="UP000178240"/>
    </source>
</evidence>
<evidence type="ECO:0008006" key="11">
    <source>
        <dbReference type="Google" id="ProtNLM"/>
    </source>
</evidence>
<dbReference type="AlphaFoldDB" id="A0A1G1XZ40"/>
<keyword evidence="4" id="KW-1003">Cell membrane</keyword>
<comment type="caution">
    <text evidence="9">The sequence shown here is derived from an EMBL/GenBank/DDBJ whole genome shotgun (WGS) entry which is preliminary data.</text>
</comment>
<gene>
    <name evidence="9" type="ORF">A2744_02835</name>
</gene>
<protein>
    <recommendedName>
        <fullName evidence="11">Magnesium transport protein CorA</fullName>
    </recommendedName>
</protein>
<evidence type="ECO:0000256" key="7">
    <source>
        <dbReference type="ARBA" id="ARBA00023136"/>
    </source>
</evidence>
<dbReference type="STRING" id="1797535.A2744_02835"/>
<comment type="similarity">
    <text evidence="2">Belongs to the CorA metal ion transporter (MIT) (TC 1.A.35) family.</text>
</comment>
<dbReference type="InterPro" id="IPR045863">
    <property type="entry name" value="CorA_TM1_TM2"/>
</dbReference>
<dbReference type="SUPFAM" id="SSF143865">
    <property type="entry name" value="CorA soluble domain-like"/>
    <property type="match status" value="1"/>
</dbReference>
<dbReference type="Gene3D" id="1.20.58.340">
    <property type="entry name" value="Magnesium transport protein CorA, transmembrane region"/>
    <property type="match status" value="2"/>
</dbReference>
<accession>A0A1G1XZ40</accession>
<sequence length="304" mass="35551">MPLKSLKKPNIVWHYITGLANEDLEFLKTNFKFHPLDLKDCAGEVQRSKIDIYNNYLFIVLQLPSFDQVRKVVTVDQCYIFVAKNYIITITKNKLKSLNNIFYKIANSPKSQENISSQGTGYILYKILDYVLSGRWEIIGYLEDKVQAVESHIESGQDEKLVFQIALLRRLILQFKSILDPQRLTINTLSRLKVSFLDQETLVYFDDLDDFIEKIFFSLESYRDRIITLQEINESLLSYRTNKIMKILTVFSVALLPLTFLTGFYGMNIDLPFASHPFSIWFLFGLLASLILMTFFILKKKDWI</sequence>
<dbReference type="GO" id="GO:0015095">
    <property type="term" value="F:magnesium ion transmembrane transporter activity"/>
    <property type="evidence" value="ECO:0007669"/>
    <property type="project" value="TreeGrafter"/>
</dbReference>
<name>A0A1G1XZ40_9BACT</name>
<keyword evidence="3" id="KW-0813">Transport</keyword>
<evidence type="ECO:0000256" key="4">
    <source>
        <dbReference type="ARBA" id="ARBA00022475"/>
    </source>
</evidence>
<dbReference type="SUPFAM" id="SSF144083">
    <property type="entry name" value="Magnesium transport protein CorA, transmembrane region"/>
    <property type="match status" value="1"/>
</dbReference>
<evidence type="ECO:0000313" key="9">
    <source>
        <dbReference type="EMBL" id="OGY45363.1"/>
    </source>
</evidence>